<feature type="non-terminal residue" evidence="1">
    <location>
        <position position="1"/>
    </location>
</feature>
<proteinExistence type="predicted"/>
<accession>A0A9Q3JN76</accession>
<organism evidence="1 2">
    <name type="scientific">Austropuccinia psidii MF-1</name>
    <dbReference type="NCBI Taxonomy" id="1389203"/>
    <lineage>
        <taxon>Eukaryota</taxon>
        <taxon>Fungi</taxon>
        <taxon>Dikarya</taxon>
        <taxon>Basidiomycota</taxon>
        <taxon>Pucciniomycotina</taxon>
        <taxon>Pucciniomycetes</taxon>
        <taxon>Pucciniales</taxon>
        <taxon>Sphaerophragmiaceae</taxon>
        <taxon>Austropuccinia</taxon>
    </lineage>
</organism>
<gene>
    <name evidence="1" type="ORF">O181_104295</name>
</gene>
<comment type="caution">
    <text evidence="1">The sequence shown here is derived from an EMBL/GenBank/DDBJ whole genome shotgun (WGS) entry which is preliminary data.</text>
</comment>
<feature type="non-terminal residue" evidence="1">
    <location>
        <position position="61"/>
    </location>
</feature>
<sequence length="61" mass="6676">NGREVIVILHGGFCHIIHHICDIESNANVTRISPPISITPFLGSTLAWPDSNQCPQFSSSF</sequence>
<dbReference type="AlphaFoldDB" id="A0A9Q3JN76"/>
<evidence type="ECO:0000313" key="2">
    <source>
        <dbReference type="Proteomes" id="UP000765509"/>
    </source>
</evidence>
<reference evidence="1" key="1">
    <citation type="submission" date="2021-03" db="EMBL/GenBank/DDBJ databases">
        <title>Draft genome sequence of rust myrtle Austropuccinia psidii MF-1, a brazilian biotype.</title>
        <authorList>
            <person name="Quecine M.C."/>
            <person name="Pachon D.M.R."/>
            <person name="Bonatelli M.L."/>
            <person name="Correr F.H."/>
            <person name="Franceschini L.M."/>
            <person name="Leite T.F."/>
            <person name="Margarido G.R.A."/>
            <person name="Almeida C.A."/>
            <person name="Ferrarezi J.A."/>
            <person name="Labate C.A."/>
        </authorList>
    </citation>
    <scope>NUCLEOTIDE SEQUENCE</scope>
    <source>
        <strain evidence="1">MF-1</strain>
    </source>
</reference>
<name>A0A9Q3JN76_9BASI</name>
<dbReference type="EMBL" id="AVOT02076028">
    <property type="protein sequence ID" value="MBW0564580.1"/>
    <property type="molecule type" value="Genomic_DNA"/>
</dbReference>
<evidence type="ECO:0000313" key="1">
    <source>
        <dbReference type="EMBL" id="MBW0564580.1"/>
    </source>
</evidence>
<dbReference type="Proteomes" id="UP000765509">
    <property type="component" value="Unassembled WGS sequence"/>
</dbReference>
<keyword evidence="2" id="KW-1185">Reference proteome</keyword>
<protein>
    <submittedName>
        <fullName evidence="1">Uncharacterized protein</fullName>
    </submittedName>
</protein>